<feature type="compositionally biased region" description="Polar residues" evidence="3">
    <location>
        <begin position="122"/>
        <end position="143"/>
    </location>
</feature>
<evidence type="ECO:0000256" key="3">
    <source>
        <dbReference type="SAM" id="MobiDB-lite"/>
    </source>
</evidence>
<sequence>MPSDRQLFTNTNSNRIHTSFLDFQTPPPHSPVPIANQSHFRTGSLFSTPSSFPPRLQNALETFSRGFSKGHASSASMGGPLTRSFTMPGMGWGVPKPSPSAVPLPESPSVGLAPGYFPPVAQTPSPSAQGAFPSSTTTATPLSNARGRRLTLAELSRGFGVTTEDEEEVEPRHSSAPSRRNSGMSVKTGVASLSDIATDSAAEEQSDADVVTNPSDDEEVDRKQNLKRSLHLHQNSLGTEALAMKREALKRATGGNYSGEEGGYDGSEDGEGELSEGEYSNPSEEERARRRAQDRSALQLEAQARKAHAPPNFGDDESLASGGLEPPEDRLIFQAPSDVDRSPVVENVAEQQQQQEKGSHKVTSNFSFPPKTPPRLLPPTRGADNLQLDPTPAIDRLDLSAAPLPSPAPPPIFSKALNVAAPEFVFGGGAKTKELRVVVAPTFGRKSSTTSLGSAGFGPFGAPGSLSVDSPTFTPPSTSISPSAPEFVPSYKATNPDPPSEDPTPSPELAAPKPSTFDFQLPADAPTLTIPPRDPPSSRGPLPPIPLTSVTPHSASVKRQKVDADSTGHVYFSGSSTASQTLHTLPHPSPQHADVDSSSSPSDGESTTNDDPAEQSFASTTGGDDPLPEQYAPIQNLGRSFTSSGRPFTLRPAASFSSDGRVVGFTTRRPPIPHFGGETPRRDVGVAQRLLRSPSDSGGRSRTGSRTRGPEERKESLDDIALPSGLRPKSQAIAIPQRVDRSGSAIEEDGEEDVFDSDAMPLTPDGEEVTDEEREDEDDYPLRILEEIISTQFDGLREELSGLTSLKEDIDSLKGEAVLDALAARIEGVIADARTADADERSSVLKEVVDEGQKRTEEALLGAIQDLKAQYQASRMVVTAPTSPAAHSVDFSDDLRDSLVEAVSKAVQSRLLPSPAETSTPRDRKEELREVVQASIKPLVDLVASTASTVAPSSSEPQTDLLAKLDTSLSTLLAQAETITTSLTTSSDLNTKERASLIEELQTSIKSITLQSPPVNVDADDIVFRLALAVQPQLNGIVERFGDKKKETAEYLVEQLRPVVEASKRAELTLDQEKLVEAFVERIKPLIASAAPTTVVASDSAPLDLDALVDRITATRPKEEDWSTRFDSLQKALERDDGARPVEDTLSKALEALQKDIGTRMDAFDKLVAEQLKALAASQAPSDRISDLEAQLVKARNDHGKVRSEKATLAERLETDRTRHIAETDKLKTEALERDTTARESELEKTLLTQTVEGLQAELSASKSSNEQLVTQLAASKEKEETSHTKELKHVAEVAKQQARARVLEAAVDSSKTRIEALSAEVSQVRVELASVKNANELLVEEKASIDRICQLEREQAAVARGEIIALEKRVATQDERILNLTRVKATQQQALAQANQRVVTLKKQADELDCARRRIEQLTSTTSIIEDRLNASEASRTEALTETEAYRERFASLERDLETMKEAVRSELEDTAGRLTSLSEEKDQVTEERDRLQRENAELVQALEGQDNSAFLRPPLYSTPNSNPPSIIHAPQSVYGYPQPRLLNGHGRSSSSSDSDDDSEGTIHEGVSHVAVSPTPSLGGKSIVVDDSGWWSSS</sequence>
<name>A0A1Y2FYA6_9BASI</name>
<dbReference type="PANTHER" id="PTHR32083">
    <property type="entry name" value="CILIA AND FLAGELLA-ASSOCIATED PROTEIN 58-RELATED"/>
    <property type="match status" value="1"/>
</dbReference>
<proteinExistence type="predicted"/>
<feature type="compositionally biased region" description="Pro residues" evidence="3">
    <location>
        <begin position="496"/>
        <end position="506"/>
    </location>
</feature>
<feature type="compositionally biased region" description="Acidic residues" evidence="3">
    <location>
        <begin position="765"/>
        <end position="777"/>
    </location>
</feature>
<keyword evidence="1 2" id="KW-0175">Coiled coil</keyword>
<evidence type="ECO:0000313" key="4">
    <source>
        <dbReference type="EMBL" id="ORY89052.1"/>
    </source>
</evidence>
<feature type="compositionally biased region" description="Low complexity" evidence="3">
    <location>
        <begin position="462"/>
        <end position="485"/>
    </location>
</feature>
<feature type="coiled-coil region" evidence="2">
    <location>
        <begin position="1301"/>
        <end position="1335"/>
    </location>
</feature>
<reference evidence="4 5" key="1">
    <citation type="submission" date="2016-07" db="EMBL/GenBank/DDBJ databases">
        <title>Pervasive Adenine N6-methylation of Active Genes in Fungi.</title>
        <authorList>
            <consortium name="DOE Joint Genome Institute"/>
            <person name="Mondo S.J."/>
            <person name="Dannebaum R.O."/>
            <person name="Kuo R.C."/>
            <person name="Labutti K."/>
            <person name="Haridas S."/>
            <person name="Kuo A."/>
            <person name="Salamov A."/>
            <person name="Ahrendt S.R."/>
            <person name="Lipzen A."/>
            <person name="Sullivan W."/>
            <person name="Andreopoulos W.B."/>
            <person name="Clum A."/>
            <person name="Lindquist E."/>
            <person name="Daum C."/>
            <person name="Ramamoorthy G.K."/>
            <person name="Gryganskyi A."/>
            <person name="Culley D."/>
            <person name="Magnuson J.K."/>
            <person name="James T.Y."/>
            <person name="O'Malley M.A."/>
            <person name="Stajich J.E."/>
            <person name="Spatafora J.W."/>
            <person name="Visel A."/>
            <person name="Grigoriev I.V."/>
        </authorList>
    </citation>
    <scope>NUCLEOTIDE SEQUENCE [LARGE SCALE GENOMIC DNA]</scope>
    <source>
        <strain evidence="4 5">62-1032</strain>
    </source>
</reference>
<dbReference type="EMBL" id="MCGR01000007">
    <property type="protein sequence ID" value="ORY89052.1"/>
    <property type="molecule type" value="Genomic_DNA"/>
</dbReference>
<protein>
    <submittedName>
        <fullName evidence="4">Uncharacterized protein</fullName>
    </submittedName>
</protein>
<dbReference type="Proteomes" id="UP000193467">
    <property type="component" value="Unassembled WGS sequence"/>
</dbReference>
<feature type="compositionally biased region" description="Polar residues" evidence="3">
    <location>
        <begin position="573"/>
        <end position="583"/>
    </location>
</feature>
<organism evidence="4 5">
    <name type="scientific">Leucosporidium creatinivorum</name>
    <dbReference type="NCBI Taxonomy" id="106004"/>
    <lineage>
        <taxon>Eukaryota</taxon>
        <taxon>Fungi</taxon>
        <taxon>Dikarya</taxon>
        <taxon>Basidiomycota</taxon>
        <taxon>Pucciniomycotina</taxon>
        <taxon>Microbotryomycetes</taxon>
        <taxon>Leucosporidiales</taxon>
        <taxon>Leucosporidium</taxon>
    </lineage>
</organism>
<dbReference type="InParanoid" id="A0A1Y2FYA6"/>
<feature type="compositionally biased region" description="Basic and acidic residues" evidence="3">
    <location>
        <begin position="284"/>
        <end position="294"/>
    </location>
</feature>
<feature type="compositionally biased region" description="Basic and acidic residues" evidence="3">
    <location>
        <begin position="708"/>
        <end position="717"/>
    </location>
</feature>
<evidence type="ECO:0000256" key="1">
    <source>
        <dbReference type="ARBA" id="ARBA00023054"/>
    </source>
</evidence>
<dbReference type="PANTHER" id="PTHR32083:SF48">
    <property type="entry name" value="TRANS-GOLGI NETWORK-LOCALIZED SYP41-INTERACTING PROTEIN 1"/>
    <property type="match status" value="1"/>
</dbReference>
<accession>A0A1Y2FYA6</accession>
<feature type="compositionally biased region" description="Acidic residues" evidence="3">
    <location>
        <begin position="262"/>
        <end position="276"/>
    </location>
</feature>
<dbReference type="OrthoDB" id="2535120at2759"/>
<evidence type="ECO:0000313" key="5">
    <source>
        <dbReference type="Proteomes" id="UP000193467"/>
    </source>
</evidence>
<keyword evidence="5" id="KW-1185">Reference proteome</keyword>
<evidence type="ECO:0000256" key="2">
    <source>
        <dbReference type="SAM" id="Coils"/>
    </source>
</evidence>
<feature type="coiled-coil region" evidence="2">
    <location>
        <begin position="1185"/>
        <end position="1258"/>
    </location>
</feature>
<dbReference type="GO" id="GO:0005856">
    <property type="term" value="C:cytoskeleton"/>
    <property type="evidence" value="ECO:0007669"/>
    <property type="project" value="TreeGrafter"/>
</dbReference>
<comment type="caution">
    <text evidence="4">The sequence shown here is derived from an EMBL/GenBank/DDBJ whole genome shotgun (WGS) entry which is preliminary data.</text>
</comment>
<feature type="compositionally biased region" description="Polar residues" evidence="3">
    <location>
        <begin position="637"/>
        <end position="646"/>
    </location>
</feature>
<feature type="compositionally biased region" description="Low complexity" evidence="3">
    <location>
        <begin position="689"/>
        <end position="707"/>
    </location>
</feature>
<feature type="compositionally biased region" description="Low complexity" evidence="3">
    <location>
        <begin position="596"/>
        <end position="606"/>
    </location>
</feature>
<feature type="compositionally biased region" description="Polar residues" evidence="3">
    <location>
        <begin position="175"/>
        <end position="185"/>
    </location>
</feature>
<feature type="region of interest" description="Disordered" evidence="3">
    <location>
        <begin position="1472"/>
        <end position="1595"/>
    </location>
</feature>
<gene>
    <name evidence="4" type="ORF">BCR35DRAFT_191441</name>
</gene>
<feature type="compositionally biased region" description="Acidic residues" evidence="3">
    <location>
        <begin position="746"/>
        <end position="756"/>
    </location>
</feature>
<feature type="region of interest" description="Disordered" evidence="3">
    <location>
        <begin position="115"/>
        <end position="410"/>
    </location>
</feature>
<feature type="region of interest" description="Disordered" evidence="3">
    <location>
        <begin position="442"/>
        <end position="723"/>
    </location>
</feature>
<feature type="region of interest" description="Disordered" evidence="3">
    <location>
        <begin position="738"/>
        <end position="777"/>
    </location>
</feature>
<feature type="compositionally biased region" description="Basic and acidic residues" evidence="3">
    <location>
        <begin position="1480"/>
        <end position="1498"/>
    </location>
</feature>
<dbReference type="STRING" id="106004.A0A1Y2FYA6"/>